<evidence type="ECO:0000259" key="3">
    <source>
        <dbReference type="Pfam" id="PF00501"/>
    </source>
</evidence>
<dbReference type="EMBL" id="CM014079">
    <property type="protein sequence ID" value="TKS67320.1"/>
    <property type="molecule type" value="Genomic_DNA"/>
</dbReference>
<dbReference type="InterPro" id="IPR037337">
    <property type="entry name" value="Dip2-like_dom"/>
</dbReference>
<dbReference type="Gene3D" id="3.30.300.30">
    <property type="match status" value="1"/>
</dbReference>
<proteinExistence type="inferred from homology"/>
<dbReference type="InterPro" id="IPR025110">
    <property type="entry name" value="AMP-bd_C"/>
</dbReference>
<dbReference type="PANTHER" id="PTHR22754">
    <property type="entry name" value="DISCO-INTERACTING PROTEIN 2 DIP2 -RELATED"/>
    <property type="match status" value="1"/>
</dbReference>
<dbReference type="Gene3D" id="3.40.50.12780">
    <property type="entry name" value="N-terminal domain of ligase-like"/>
    <property type="match status" value="2"/>
</dbReference>
<dbReference type="PANTHER" id="PTHR22754:SF34">
    <property type="entry name" value="DISCO-INTERACTING PROTEIN 2 HOMOLOG A"/>
    <property type="match status" value="1"/>
</dbReference>
<dbReference type="AlphaFoldDB" id="A0A4U5U0M2"/>
<feature type="compositionally biased region" description="Low complexity" evidence="2">
    <location>
        <begin position="72"/>
        <end position="83"/>
    </location>
</feature>
<sequence length="906" mass="99636">MSWVKREDTAVERVTGLRAQTLEFEQEKEEALHASEDEGSLRRQGRLATSTPYQGHGHPAVEHWFNRVIQGSSTSSSASSTSSHPGGRSVTTTNTTAHAALNANAAATALADLMAHTQLGYEWRGEGSLSLMDGIYNYSSNSMALGCVPVNSRVSSKIQQLLNTLKRPKRPPLREFFVDDFEELLDVQEPDPNQPKPEGQQMSPLEGEHHGVVNKWPPSLPAALQRWGTTQPKSSCLTALDNAGKPVYTLTYGKLWTRSQKLAYTLLNKLSTRNEPLLVPGDRVALVFPNNDPVMFMVAFYGCLLAELVPVPIEVPLTRKFLYIQDVLQWRAQATPDHPLFLVLNAKGTVASTASCLQLHKRAERVAAALMGRLNTGDHVALVYPPGIDLIATFYGCLYAGCVPVTVRPPHPQNLATTLPTVKMIVEVSKSVCILTTQAIMKLLKSKEAAAAVDVKSWPMVLDTDDLPRKKSPQMYKPPTPEMLAYLDFSVSTTGILAGVKMSHAATSALCRSIKLQCELYPSRQIAICLDPYCGLGFALWCLCSVYSGHQSILVPPLELESNASLWLAAVSQYKVRVTFCSYSVMEMCTKGLGSQTEALRLRNVNLSCVRTCMVVAEERPRIALTQSFSKIFKDLGLSPRAVSTTFGCRVNVAICLQGTAGPDPTTVYVDMRALRHDRVRLVERGSPHSLPLMESGKILPGVKVIIANTETKGPLGDSHLGEIWVSSPHNATGYYTVYGEEALHADHFNTKLSFGDTQTVWARTGYLGFLRRTELTDASGERHDALYVVGSLDETLELRGMRYHPIDIETSVIRSHKSIAECAVFTWTNLLVVVVELEGSEQEALDLVALVTNVVLEEHYLIVGVVVVVDPGVIPINSRGEKQRMHLRDGFLADQLDPIYVAYNM</sequence>
<protein>
    <submittedName>
        <fullName evidence="5">Disco-interacting protein 2-like protein A</fullName>
    </submittedName>
</protein>
<dbReference type="FunFam" id="3.40.50.12780:FF:000004">
    <property type="entry name" value="Disco interacting protein 2 homolog A"/>
    <property type="match status" value="1"/>
</dbReference>
<evidence type="ECO:0000313" key="6">
    <source>
        <dbReference type="Proteomes" id="UP000298787"/>
    </source>
</evidence>
<organism evidence="5 6">
    <name type="scientific">Collichthys lucidus</name>
    <name type="common">Big head croaker</name>
    <name type="synonym">Sciaena lucida</name>
    <dbReference type="NCBI Taxonomy" id="240159"/>
    <lineage>
        <taxon>Eukaryota</taxon>
        <taxon>Metazoa</taxon>
        <taxon>Chordata</taxon>
        <taxon>Craniata</taxon>
        <taxon>Vertebrata</taxon>
        <taxon>Euteleostomi</taxon>
        <taxon>Actinopterygii</taxon>
        <taxon>Neopterygii</taxon>
        <taxon>Teleostei</taxon>
        <taxon>Neoteleostei</taxon>
        <taxon>Acanthomorphata</taxon>
        <taxon>Eupercaria</taxon>
        <taxon>Sciaenidae</taxon>
        <taxon>Collichthys</taxon>
    </lineage>
</organism>
<reference evidence="5 6" key="1">
    <citation type="submission" date="2019-01" db="EMBL/GenBank/DDBJ databases">
        <title>Genome Assembly of Collichthys lucidus.</title>
        <authorList>
            <person name="Cai M."/>
            <person name="Xiao S."/>
        </authorList>
    </citation>
    <scope>NUCLEOTIDE SEQUENCE [LARGE SCALE GENOMIC DNA]</scope>
    <source>
        <strain evidence="5">JT15FE1705JMU</strain>
        <tissue evidence="5">Muscle</tissue>
    </source>
</reference>
<evidence type="ECO:0000256" key="2">
    <source>
        <dbReference type="SAM" id="MobiDB-lite"/>
    </source>
</evidence>
<dbReference type="InterPro" id="IPR042099">
    <property type="entry name" value="ANL_N_sf"/>
</dbReference>
<dbReference type="CDD" id="cd05905">
    <property type="entry name" value="Dip2"/>
    <property type="match status" value="1"/>
</dbReference>
<dbReference type="InterPro" id="IPR045851">
    <property type="entry name" value="AMP-bd_C_sf"/>
</dbReference>
<accession>A0A4U5U0M2</accession>
<evidence type="ECO:0000259" key="4">
    <source>
        <dbReference type="Pfam" id="PF23024"/>
    </source>
</evidence>
<dbReference type="GO" id="GO:0009986">
    <property type="term" value="C:cell surface"/>
    <property type="evidence" value="ECO:0007669"/>
    <property type="project" value="TreeGrafter"/>
</dbReference>
<feature type="domain" description="AMP-dependent synthetase/ligase" evidence="3">
    <location>
        <begin position="328"/>
        <end position="736"/>
    </location>
</feature>
<dbReference type="FunFam" id="3.30.300.30:FF:000001">
    <property type="entry name" value="DIP2 disco-interacting protein 2 homolog C"/>
    <property type="match status" value="1"/>
</dbReference>
<feature type="region of interest" description="Disordered" evidence="2">
    <location>
        <begin position="72"/>
        <end position="92"/>
    </location>
</feature>
<gene>
    <name evidence="5" type="ORF">D9C73_001357</name>
</gene>
<dbReference type="Pfam" id="PF00501">
    <property type="entry name" value="AMP-binding"/>
    <property type="match status" value="1"/>
</dbReference>
<dbReference type="InterPro" id="IPR000873">
    <property type="entry name" value="AMP-dep_synth/lig_dom"/>
</dbReference>
<evidence type="ECO:0000313" key="5">
    <source>
        <dbReference type="EMBL" id="TKS67320.1"/>
    </source>
</evidence>
<comment type="similarity">
    <text evidence="1">Belongs to the DIP2 family.</text>
</comment>
<evidence type="ECO:0000256" key="1">
    <source>
        <dbReference type="ARBA" id="ARBA00007735"/>
    </source>
</evidence>
<dbReference type="SUPFAM" id="SSF56801">
    <property type="entry name" value="Acetyl-CoA synthetase-like"/>
    <property type="match status" value="2"/>
</dbReference>
<keyword evidence="6" id="KW-1185">Reference proteome</keyword>
<feature type="domain" description="AMP-binding enzyme C-terminal" evidence="4">
    <location>
        <begin position="795"/>
        <end position="897"/>
    </location>
</feature>
<dbReference type="STRING" id="240159.A0A4U5U0M2"/>
<feature type="region of interest" description="Disordered" evidence="2">
    <location>
        <begin position="187"/>
        <end position="211"/>
    </location>
</feature>
<name>A0A4U5U0M2_COLLU</name>
<dbReference type="Proteomes" id="UP000298787">
    <property type="component" value="Chromosome 2"/>
</dbReference>
<dbReference type="Pfam" id="PF23024">
    <property type="entry name" value="AMP-dom_DIP2-like"/>
    <property type="match status" value="1"/>
</dbReference>